<dbReference type="EMBL" id="KQ947423">
    <property type="protein sequence ID" value="KUJ12818.1"/>
    <property type="molecule type" value="Genomic_DNA"/>
</dbReference>
<dbReference type="KEGG" id="psco:LY89DRAFT_737726"/>
<dbReference type="InParanoid" id="A0A194WXX2"/>
<gene>
    <name evidence="1" type="ORF">LY89DRAFT_737726</name>
</gene>
<dbReference type="RefSeq" id="XP_018067173.1">
    <property type="nucleotide sequence ID" value="XM_018220289.1"/>
</dbReference>
<organism evidence="1 2">
    <name type="scientific">Mollisia scopiformis</name>
    <name type="common">Conifer needle endophyte fungus</name>
    <name type="synonym">Phialocephala scopiformis</name>
    <dbReference type="NCBI Taxonomy" id="149040"/>
    <lineage>
        <taxon>Eukaryota</taxon>
        <taxon>Fungi</taxon>
        <taxon>Dikarya</taxon>
        <taxon>Ascomycota</taxon>
        <taxon>Pezizomycotina</taxon>
        <taxon>Leotiomycetes</taxon>
        <taxon>Helotiales</taxon>
        <taxon>Mollisiaceae</taxon>
        <taxon>Mollisia</taxon>
    </lineage>
</organism>
<protein>
    <submittedName>
        <fullName evidence="1">Uncharacterized protein</fullName>
    </submittedName>
</protein>
<dbReference type="Proteomes" id="UP000070700">
    <property type="component" value="Unassembled WGS sequence"/>
</dbReference>
<dbReference type="GeneID" id="28830015"/>
<name>A0A194WXX2_MOLSC</name>
<accession>A0A194WXX2</accession>
<proteinExistence type="predicted"/>
<evidence type="ECO:0000313" key="2">
    <source>
        <dbReference type="Proteomes" id="UP000070700"/>
    </source>
</evidence>
<evidence type="ECO:0000313" key="1">
    <source>
        <dbReference type="EMBL" id="KUJ12818.1"/>
    </source>
</evidence>
<dbReference type="OrthoDB" id="3548723at2759"/>
<reference evidence="1 2" key="1">
    <citation type="submission" date="2015-10" db="EMBL/GenBank/DDBJ databases">
        <title>Full genome of DAOMC 229536 Phialocephala scopiformis, a fungal endophyte of spruce producing the potent anti-insectan compound rugulosin.</title>
        <authorList>
            <consortium name="DOE Joint Genome Institute"/>
            <person name="Walker A.K."/>
            <person name="Frasz S.L."/>
            <person name="Seifert K.A."/>
            <person name="Miller J.D."/>
            <person name="Mondo S.J."/>
            <person name="Labutti K."/>
            <person name="Lipzen A."/>
            <person name="Dockter R."/>
            <person name="Kennedy M."/>
            <person name="Grigoriev I.V."/>
            <person name="Spatafora J.W."/>
        </authorList>
    </citation>
    <scope>NUCLEOTIDE SEQUENCE [LARGE SCALE GENOMIC DNA]</scope>
    <source>
        <strain evidence="1 2">CBS 120377</strain>
    </source>
</reference>
<keyword evidence="2" id="KW-1185">Reference proteome</keyword>
<sequence>MPSITHLTSAISHATFTSAAETKGTPSYEDLASRYRNIAFAQMDYGPETSMLFKFAPNQLPMLKLMYRDKNGGMWARTVMGADLRELKAGIDEMLEKAGLEE</sequence>
<dbReference type="AlphaFoldDB" id="A0A194WXX2"/>